<keyword evidence="3" id="KW-1185">Reference proteome</keyword>
<dbReference type="PaxDb" id="3880-AES98448"/>
<accession>G7K664</accession>
<dbReference type="EnsemblPlants" id="AES98448">
    <property type="protein sequence ID" value="AES98448"/>
    <property type="gene ID" value="MTR_5g068720"/>
</dbReference>
<dbReference type="Proteomes" id="UP000002051">
    <property type="component" value="Chromosome 5"/>
</dbReference>
<proteinExistence type="predicted"/>
<reference evidence="2" key="3">
    <citation type="submission" date="2015-04" db="UniProtKB">
        <authorList>
            <consortium name="EnsemblPlants"/>
        </authorList>
    </citation>
    <scope>IDENTIFICATION</scope>
    <source>
        <strain evidence="2">cv. Jemalong A17</strain>
    </source>
</reference>
<evidence type="ECO:0000313" key="1">
    <source>
        <dbReference type="EMBL" id="AES98448.1"/>
    </source>
</evidence>
<gene>
    <name evidence="1" type="ordered locus">MTR_5g068720</name>
</gene>
<name>G7K664_MEDTR</name>
<evidence type="ECO:0000313" key="3">
    <source>
        <dbReference type="Proteomes" id="UP000002051"/>
    </source>
</evidence>
<reference evidence="1 3" key="2">
    <citation type="journal article" date="2014" name="BMC Genomics">
        <title>An improved genome release (version Mt4.0) for the model legume Medicago truncatula.</title>
        <authorList>
            <person name="Tang H."/>
            <person name="Krishnakumar V."/>
            <person name="Bidwell S."/>
            <person name="Rosen B."/>
            <person name="Chan A."/>
            <person name="Zhou S."/>
            <person name="Gentzbittel L."/>
            <person name="Childs K.L."/>
            <person name="Yandell M."/>
            <person name="Gundlach H."/>
            <person name="Mayer K.F."/>
            <person name="Schwartz D.C."/>
            <person name="Town C.D."/>
        </authorList>
    </citation>
    <scope>GENOME REANNOTATION</scope>
    <source>
        <strain evidence="2 3">cv. Jemalong A17</strain>
    </source>
</reference>
<evidence type="ECO:0000313" key="2">
    <source>
        <dbReference type="EnsemblPlants" id="AES98448"/>
    </source>
</evidence>
<dbReference type="HOGENOM" id="CLU_2964360_0_0_1"/>
<dbReference type="AlphaFoldDB" id="G7K664"/>
<reference evidence="1 3" key="1">
    <citation type="journal article" date="2011" name="Nature">
        <title>The Medicago genome provides insight into the evolution of rhizobial symbioses.</title>
        <authorList>
            <person name="Young N.D."/>
            <person name="Debelle F."/>
            <person name="Oldroyd G.E."/>
            <person name="Geurts R."/>
            <person name="Cannon S.B."/>
            <person name="Udvardi M.K."/>
            <person name="Benedito V.A."/>
            <person name="Mayer K.F."/>
            <person name="Gouzy J."/>
            <person name="Schoof H."/>
            <person name="Van de Peer Y."/>
            <person name="Proost S."/>
            <person name="Cook D.R."/>
            <person name="Meyers B.C."/>
            <person name="Spannagl M."/>
            <person name="Cheung F."/>
            <person name="De Mita S."/>
            <person name="Krishnakumar V."/>
            <person name="Gundlach H."/>
            <person name="Zhou S."/>
            <person name="Mudge J."/>
            <person name="Bharti A.K."/>
            <person name="Murray J.D."/>
            <person name="Naoumkina M.A."/>
            <person name="Rosen B."/>
            <person name="Silverstein K.A."/>
            <person name="Tang H."/>
            <person name="Rombauts S."/>
            <person name="Zhao P.X."/>
            <person name="Zhou P."/>
            <person name="Barbe V."/>
            <person name="Bardou P."/>
            <person name="Bechner M."/>
            <person name="Bellec A."/>
            <person name="Berger A."/>
            <person name="Berges H."/>
            <person name="Bidwell S."/>
            <person name="Bisseling T."/>
            <person name="Choisne N."/>
            <person name="Couloux A."/>
            <person name="Denny R."/>
            <person name="Deshpande S."/>
            <person name="Dai X."/>
            <person name="Doyle J.J."/>
            <person name="Dudez A.M."/>
            <person name="Farmer A.D."/>
            <person name="Fouteau S."/>
            <person name="Franken C."/>
            <person name="Gibelin C."/>
            <person name="Gish J."/>
            <person name="Goldstein S."/>
            <person name="Gonzalez A.J."/>
            <person name="Green P.J."/>
            <person name="Hallab A."/>
            <person name="Hartog M."/>
            <person name="Hua A."/>
            <person name="Humphray S.J."/>
            <person name="Jeong D.H."/>
            <person name="Jing Y."/>
            <person name="Jocker A."/>
            <person name="Kenton S.M."/>
            <person name="Kim D.J."/>
            <person name="Klee K."/>
            <person name="Lai H."/>
            <person name="Lang C."/>
            <person name="Lin S."/>
            <person name="Macmil S.L."/>
            <person name="Magdelenat G."/>
            <person name="Matthews L."/>
            <person name="McCorrison J."/>
            <person name="Monaghan E.L."/>
            <person name="Mun J.H."/>
            <person name="Najar F.Z."/>
            <person name="Nicholson C."/>
            <person name="Noirot C."/>
            <person name="O'Bleness M."/>
            <person name="Paule C.R."/>
            <person name="Poulain J."/>
            <person name="Prion F."/>
            <person name="Qin B."/>
            <person name="Qu C."/>
            <person name="Retzel E.F."/>
            <person name="Riddle C."/>
            <person name="Sallet E."/>
            <person name="Samain S."/>
            <person name="Samson N."/>
            <person name="Sanders I."/>
            <person name="Saurat O."/>
            <person name="Scarpelli C."/>
            <person name="Schiex T."/>
            <person name="Segurens B."/>
            <person name="Severin A.J."/>
            <person name="Sherrier D.J."/>
            <person name="Shi R."/>
            <person name="Sims S."/>
            <person name="Singer S.R."/>
            <person name="Sinharoy S."/>
            <person name="Sterck L."/>
            <person name="Viollet A."/>
            <person name="Wang B.B."/>
            <person name="Wang K."/>
            <person name="Wang M."/>
            <person name="Wang X."/>
            <person name="Warfsmann J."/>
            <person name="Weissenbach J."/>
            <person name="White D.D."/>
            <person name="White J.D."/>
            <person name="Wiley G.B."/>
            <person name="Wincker P."/>
            <person name="Xing Y."/>
            <person name="Yang L."/>
            <person name="Yao Z."/>
            <person name="Ying F."/>
            <person name="Zhai J."/>
            <person name="Zhou L."/>
            <person name="Zuber A."/>
            <person name="Denarie J."/>
            <person name="Dixon R.A."/>
            <person name="May G.D."/>
            <person name="Schwartz D.C."/>
            <person name="Rogers J."/>
            <person name="Quetier F."/>
            <person name="Town C.D."/>
            <person name="Roe B.A."/>
        </authorList>
    </citation>
    <scope>NUCLEOTIDE SEQUENCE [LARGE SCALE GENOMIC DNA]</scope>
    <source>
        <strain evidence="1">A17</strain>
        <strain evidence="2 3">cv. Jemalong A17</strain>
    </source>
</reference>
<organism evidence="1 3">
    <name type="scientific">Medicago truncatula</name>
    <name type="common">Barrel medic</name>
    <name type="synonym">Medicago tribuloides</name>
    <dbReference type="NCBI Taxonomy" id="3880"/>
    <lineage>
        <taxon>Eukaryota</taxon>
        <taxon>Viridiplantae</taxon>
        <taxon>Streptophyta</taxon>
        <taxon>Embryophyta</taxon>
        <taxon>Tracheophyta</taxon>
        <taxon>Spermatophyta</taxon>
        <taxon>Magnoliopsida</taxon>
        <taxon>eudicotyledons</taxon>
        <taxon>Gunneridae</taxon>
        <taxon>Pentapetalae</taxon>
        <taxon>rosids</taxon>
        <taxon>fabids</taxon>
        <taxon>Fabales</taxon>
        <taxon>Fabaceae</taxon>
        <taxon>Papilionoideae</taxon>
        <taxon>50 kb inversion clade</taxon>
        <taxon>NPAAA clade</taxon>
        <taxon>Hologalegina</taxon>
        <taxon>IRL clade</taxon>
        <taxon>Trifolieae</taxon>
        <taxon>Medicago</taxon>
    </lineage>
</organism>
<sequence length="59" mass="6815">MSTTYLINKCSLTCINFKRPMEKGKLDVKHMKCFSISYLEGVKGYILWKTELIGPRGEN</sequence>
<dbReference type="EMBL" id="CM001221">
    <property type="protein sequence ID" value="AES98448.1"/>
    <property type="molecule type" value="Genomic_DNA"/>
</dbReference>
<protein>
    <submittedName>
        <fullName evidence="1 2">Uncharacterized protein</fullName>
    </submittedName>
</protein>